<evidence type="ECO:0000256" key="1">
    <source>
        <dbReference type="SAM" id="SignalP"/>
    </source>
</evidence>
<dbReference type="EMBL" id="GBEZ01020597">
    <property type="protein sequence ID" value="JAC66086.1"/>
    <property type="molecule type" value="Transcribed_RNA"/>
</dbReference>
<protein>
    <submittedName>
        <fullName evidence="2">Uncharacterized protein</fullName>
    </submittedName>
</protein>
<dbReference type="AlphaFoldDB" id="A0A061R6E8"/>
<name>A0A061R6E8_9CHLO</name>
<feature type="signal peptide" evidence="1">
    <location>
        <begin position="1"/>
        <end position="23"/>
    </location>
</feature>
<sequence length="291" mass="30913">MRKLESYLGIVPVLFMLVCLGLAEQLDPCQKGQVAKLGERYVIGLAFLPGKEVSEWGRGVDPSNQTVWRNPCVPTDRRALEDLGVTSAVYSLKVESLQLLRIEAGLQLLQDTFRGSPQVLSVVAYNGDMMTSPRVILRNSSASSGESGSVISVPLILQFSQGGKAVGFWKDRQCGACAEDLRGALSAAGVSLEFEPKATCMGSSSCAVDIRSCAECLRSGGAQQKAACLTFCSTTFNVGWAGTDGSSQPLISSYVITESNDFSFAGLFTDNVASAVNATRDAFQAFAGLFS</sequence>
<accession>A0A061R6E8</accession>
<feature type="chain" id="PRO_5030002167" evidence="1">
    <location>
        <begin position="24"/>
        <end position="291"/>
    </location>
</feature>
<organism evidence="2">
    <name type="scientific">Tetraselmis sp. GSL018</name>
    <dbReference type="NCBI Taxonomy" id="582737"/>
    <lineage>
        <taxon>Eukaryota</taxon>
        <taxon>Viridiplantae</taxon>
        <taxon>Chlorophyta</taxon>
        <taxon>core chlorophytes</taxon>
        <taxon>Chlorodendrophyceae</taxon>
        <taxon>Chlorodendrales</taxon>
        <taxon>Chlorodendraceae</taxon>
        <taxon>Tetraselmis</taxon>
    </lineage>
</organism>
<proteinExistence type="predicted"/>
<evidence type="ECO:0000313" key="2">
    <source>
        <dbReference type="EMBL" id="JAC66086.1"/>
    </source>
</evidence>
<keyword evidence="1" id="KW-0732">Signal</keyword>
<reference evidence="2" key="1">
    <citation type="submission" date="2014-05" db="EMBL/GenBank/DDBJ databases">
        <title>The transcriptome of the halophilic microalga Tetraselmis sp. GSL018 isolated from the Great Salt Lake, Utah.</title>
        <authorList>
            <person name="Jinkerson R.E."/>
            <person name="D'Adamo S."/>
            <person name="Posewitz M.C."/>
        </authorList>
    </citation>
    <scope>NUCLEOTIDE SEQUENCE</scope>
    <source>
        <strain evidence="2">GSL018</strain>
    </source>
</reference>
<gene>
    <name evidence="2" type="ORF">TSPGSL018_14509</name>
</gene>